<feature type="compositionally biased region" description="Polar residues" evidence="1">
    <location>
        <begin position="404"/>
        <end position="415"/>
    </location>
</feature>
<dbReference type="EMBL" id="ODYU01010793">
    <property type="protein sequence ID" value="SOQ56115.1"/>
    <property type="molecule type" value="Genomic_DNA"/>
</dbReference>
<feature type="compositionally biased region" description="Basic and acidic residues" evidence="1">
    <location>
        <begin position="156"/>
        <end position="332"/>
    </location>
</feature>
<gene>
    <name evidence="2" type="ORF">SFRICE_030477</name>
</gene>
<feature type="compositionally biased region" description="Basic and acidic residues" evidence="1">
    <location>
        <begin position="442"/>
        <end position="486"/>
    </location>
</feature>
<feature type="compositionally biased region" description="Low complexity" evidence="1">
    <location>
        <begin position="374"/>
        <end position="383"/>
    </location>
</feature>
<organism evidence="2">
    <name type="scientific">Spodoptera frugiperda</name>
    <name type="common">Fall armyworm</name>
    <dbReference type="NCBI Taxonomy" id="7108"/>
    <lineage>
        <taxon>Eukaryota</taxon>
        <taxon>Metazoa</taxon>
        <taxon>Ecdysozoa</taxon>
        <taxon>Arthropoda</taxon>
        <taxon>Hexapoda</taxon>
        <taxon>Insecta</taxon>
        <taxon>Pterygota</taxon>
        <taxon>Neoptera</taxon>
        <taxon>Endopterygota</taxon>
        <taxon>Lepidoptera</taxon>
        <taxon>Glossata</taxon>
        <taxon>Ditrysia</taxon>
        <taxon>Noctuoidea</taxon>
        <taxon>Noctuidae</taxon>
        <taxon>Amphipyrinae</taxon>
        <taxon>Spodoptera</taxon>
    </lineage>
</organism>
<feature type="compositionally biased region" description="Basic residues" evidence="1">
    <location>
        <begin position="143"/>
        <end position="152"/>
    </location>
</feature>
<protein>
    <submittedName>
        <fullName evidence="2">SFRICE_030477</fullName>
    </submittedName>
</protein>
<feature type="region of interest" description="Disordered" evidence="1">
    <location>
        <begin position="143"/>
        <end position="493"/>
    </location>
</feature>
<proteinExistence type="predicted"/>
<dbReference type="AlphaFoldDB" id="A0A2H1WSS1"/>
<reference evidence="2" key="1">
    <citation type="submission" date="2016-07" db="EMBL/GenBank/DDBJ databases">
        <authorList>
            <person name="Bretaudeau A."/>
        </authorList>
    </citation>
    <scope>NUCLEOTIDE SEQUENCE</scope>
    <source>
        <strain evidence="2">Rice</strain>
        <tissue evidence="2">Whole body</tissue>
    </source>
</reference>
<accession>A0A2H1WSS1</accession>
<feature type="compositionally biased region" description="Pro residues" evidence="1">
    <location>
        <begin position="416"/>
        <end position="436"/>
    </location>
</feature>
<evidence type="ECO:0000313" key="2">
    <source>
        <dbReference type="EMBL" id="SOQ56115.1"/>
    </source>
</evidence>
<sequence>MKHIEPPRPRGPPRVSRGVLAGGTYVLHNNALVIDTNAANPTDCCLIGDVERARMLLDHAVSSEAGLLDPIRSMFNPIPSSRPRRRPDLLLGPLVSRFRDSELRYDSMDFDKNARSIPEKYPDYPRPYDDTIKTHIIYGHSFRKKTTKKPKGKATCSKDSDEPCKEEPPKDPCKEAPPKDPCKDQNECKPPKEPCNDSPPKEPCNEPPPKDPCKECKPPKEPCNEPPPKDPCKDQKECKPPKDPCKECKPPKEPCNEPPPKDPCKDQKECKPPKEPCNEPPPKDPCKDQKECKPPKEPCKDSPPKKPCKDEHNPCVHSEPQKDPFKEQEEHSPCPQPEPPKEPCKPCKPPPKEPCKPEPPKEPCKPPPKEPNRVNHVQNQNHQKNLVSPLQRIPVVHVHHQNHQKNLVSHLQRNQPPCPKPEPPCPKPEPPCPKPEPCNDSPPKEPCKDKPPPCPPKKEPCKEEEEKPLKDENNSKWQSDDIHPNDPQKLSYRPYYSKVSASTTTTSKVSIIGTGDSKIHPFTYPKLSAEDLFHAKIANDLFNSKIPFEPLIPDIHSDSLDNLPNEDSNNAVGRSYDEWPEVSEAEAVVSGETPSNFNAESDVVDETTTKSNAEPDDSEYDDIIAQRFPQAIKLLEELKKLNQLKAILKLQKLQKEGHVSAITENSEYNEPTEAVTKVSSKKSYNFRDISDLLVTEKFLRTSTEASYIPKKVVLTKLLKKRHNYQAKFV</sequence>
<evidence type="ECO:0000256" key="1">
    <source>
        <dbReference type="SAM" id="MobiDB-lite"/>
    </source>
</evidence>
<feature type="compositionally biased region" description="Basic and acidic residues" evidence="1">
    <location>
        <begin position="339"/>
        <end position="373"/>
    </location>
</feature>
<feature type="region of interest" description="Disordered" evidence="1">
    <location>
        <begin position="592"/>
        <end position="617"/>
    </location>
</feature>
<name>A0A2H1WSS1_SPOFR</name>